<gene>
    <name evidence="9" type="primary">sppA</name>
    <name evidence="9" type="ORF">ABI_43270</name>
</gene>
<keyword evidence="5" id="KW-0720">Serine protease</keyword>
<keyword evidence="4 9" id="KW-0378">Hydrolase</keyword>
<dbReference type="GO" id="GO:0016020">
    <property type="term" value="C:membrane"/>
    <property type="evidence" value="ECO:0007669"/>
    <property type="project" value="UniProtKB-SubCell"/>
</dbReference>
<dbReference type="Pfam" id="PF01343">
    <property type="entry name" value="Peptidase_S49"/>
    <property type="match status" value="2"/>
</dbReference>
<accession>F4QT34</accession>
<dbReference type="PANTHER" id="PTHR33209">
    <property type="entry name" value="PROTEASE 4"/>
    <property type="match status" value="1"/>
</dbReference>
<dbReference type="InterPro" id="IPR004634">
    <property type="entry name" value="Pept_S49_pIV"/>
</dbReference>
<evidence type="ECO:0000259" key="8">
    <source>
        <dbReference type="Pfam" id="PF01343"/>
    </source>
</evidence>
<feature type="domain" description="Peptidase S49" evidence="8">
    <location>
        <begin position="363"/>
        <end position="515"/>
    </location>
</feature>
<dbReference type="InterPro" id="IPR029045">
    <property type="entry name" value="ClpP/crotonase-like_dom_sf"/>
</dbReference>
<evidence type="ECO:0000313" key="9">
    <source>
        <dbReference type="EMBL" id="EGF89904.1"/>
    </source>
</evidence>
<dbReference type="InterPro" id="IPR002142">
    <property type="entry name" value="Peptidase_S49"/>
</dbReference>
<dbReference type="Gene3D" id="3.90.226.10">
    <property type="entry name" value="2-enoyl-CoA Hydratase, Chain A, domain 1"/>
    <property type="match status" value="2"/>
</dbReference>
<dbReference type="SUPFAM" id="SSF52096">
    <property type="entry name" value="ClpP/crotonase"/>
    <property type="match status" value="2"/>
</dbReference>
<evidence type="ECO:0000313" key="10">
    <source>
        <dbReference type="Proteomes" id="UP000006512"/>
    </source>
</evidence>
<dbReference type="GO" id="GO:0008236">
    <property type="term" value="F:serine-type peptidase activity"/>
    <property type="evidence" value="ECO:0007669"/>
    <property type="project" value="UniProtKB-KW"/>
</dbReference>
<dbReference type="InterPro" id="IPR047272">
    <property type="entry name" value="S49_SppA_C"/>
</dbReference>
<dbReference type="OrthoDB" id="9764363at2"/>
<dbReference type="InterPro" id="IPR047217">
    <property type="entry name" value="S49_SppA_67K_type_N"/>
</dbReference>
<protein>
    <submittedName>
        <fullName evidence="9">Signal peptide peptidase SppA, 67K type</fullName>
        <ecNumber evidence="9">3.4.-.-</ecNumber>
    </submittedName>
</protein>
<keyword evidence="3" id="KW-0645">Protease</keyword>
<evidence type="ECO:0000256" key="2">
    <source>
        <dbReference type="ARBA" id="ARBA00008683"/>
    </source>
</evidence>
<proteinExistence type="inferred from homology"/>
<dbReference type="Gene3D" id="6.20.330.10">
    <property type="match status" value="2"/>
</dbReference>
<dbReference type="RefSeq" id="WP_006275103.1">
    <property type="nucleotide sequence ID" value="NZ_GL883080.1"/>
</dbReference>
<evidence type="ECO:0000256" key="6">
    <source>
        <dbReference type="ARBA" id="ARBA00023136"/>
    </source>
</evidence>
<dbReference type="eggNOG" id="COG0616">
    <property type="taxonomic scope" value="Bacteria"/>
</dbReference>
<sequence>MKQFFITLSAVIVGMIVVLVALPIALITMVASSATPQTRGDVVISLDLRQKMSDQAASGPFDFLTGSTLSTVEVVTTLHRAADDPKVKAVFMRLPEGGMSPAAAEEIREAIIYVRRASKPVIAHSQGLYPSGMVISSYMLGASSSELWMQPRSSFQVTGISSSEMFFKDAFDKYGISAQYEQRAEFKNAVNPYLYNDFTPEHREATLSWMGSIYQSMIGNIASDRRLDKTVVQTTLEAGPYGAEKALELGLITHLGQVHDAEQAALKRGTNAKVMSLADYSRTLAPDSKGETIAIIDGEGAIMTGKGGGGGFGSQKMMMSDDVSEAFYTAIKDPKVKAIVFRVSSPGGSDTASAQIAEAMKDAKEAGKPVVVSMGDYAASGGYWIASGASAIVANPSTLTGSIGVFGGKFAIGDALARFGVDIKDIHVGGDYTEVFSEAKGFSPTQRAALSSWIDQIYNSFITHVAAGRNLPEDKVRELAKGRVWTGAQAVEHRLVDKAGGFYAAVDTAKSLAKIDASAQVRLVRYPSKPSMFGGVSNSVQMSLTGLKTLSFLGWAMSDPKAEAVIDRVADQRLREQGATIMAPQPYETAPAR</sequence>
<evidence type="ECO:0000256" key="1">
    <source>
        <dbReference type="ARBA" id="ARBA00004370"/>
    </source>
</evidence>
<comment type="subcellular location">
    <subcellularLocation>
        <location evidence="1">Membrane</location>
    </subcellularLocation>
</comment>
<name>F4QT34_9CAUL</name>
<dbReference type="AlphaFoldDB" id="F4QT34"/>
<dbReference type="PIRSF" id="PIRSF001217">
    <property type="entry name" value="Protease_4_SppA"/>
    <property type="match status" value="1"/>
</dbReference>
<dbReference type="GO" id="GO:0006465">
    <property type="term" value="P:signal peptide processing"/>
    <property type="evidence" value="ECO:0007669"/>
    <property type="project" value="InterPro"/>
</dbReference>
<dbReference type="STRING" id="715226.ABI_43270"/>
<feature type="domain" description="Peptidase S49" evidence="8">
    <location>
        <begin position="115"/>
        <end position="265"/>
    </location>
</feature>
<dbReference type="CDD" id="cd07018">
    <property type="entry name" value="S49_SppA_67K_type"/>
    <property type="match status" value="1"/>
</dbReference>
<keyword evidence="6" id="KW-0472">Membrane</keyword>
<dbReference type="NCBIfam" id="TIGR00706">
    <property type="entry name" value="SppA_dom"/>
    <property type="match status" value="1"/>
</dbReference>
<dbReference type="EMBL" id="GL883080">
    <property type="protein sequence ID" value="EGF89904.1"/>
    <property type="molecule type" value="Genomic_DNA"/>
</dbReference>
<keyword evidence="10" id="KW-1185">Reference proteome</keyword>
<evidence type="ECO:0000256" key="5">
    <source>
        <dbReference type="ARBA" id="ARBA00022825"/>
    </source>
</evidence>
<dbReference type="EC" id="3.4.-.-" evidence="9"/>
<evidence type="ECO:0000256" key="4">
    <source>
        <dbReference type="ARBA" id="ARBA00022801"/>
    </source>
</evidence>
<organism evidence="9 10">
    <name type="scientific">Asticcacaulis biprosthecium C19</name>
    <dbReference type="NCBI Taxonomy" id="715226"/>
    <lineage>
        <taxon>Bacteria</taxon>
        <taxon>Pseudomonadati</taxon>
        <taxon>Pseudomonadota</taxon>
        <taxon>Alphaproteobacteria</taxon>
        <taxon>Caulobacterales</taxon>
        <taxon>Caulobacteraceae</taxon>
        <taxon>Asticcacaulis</taxon>
    </lineage>
</organism>
<feature type="active site" description="Nucleophile" evidence="7">
    <location>
        <position position="380"/>
    </location>
</feature>
<feature type="active site" description="Proton donor/acceptor" evidence="7">
    <location>
        <position position="187"/>
    </location>
</feature>
<evidence type="ECO:0000256" key="7">
    <source>
        <dbReference type="PIRSR" id="PIRSR001217-1"/>
    </source>
</evidence>
<dbReference type="Proteomes" id="UP000006512">
    <property type="component" value="Unassembled WGS sequence"/>
</dbReference>
<dbReference type="NCBIfam" id="TIGR00705">
    <property type="entry name" value="SppA_67K"/>
    <property type="match status" value="1"/>
</dbReference>
<evidence type="ECO:0000256" key="3">
    <source>
        <dbReference type="ARBA" id="ARBA00022670"/>
    </source>
</evidence>
<comment type="similarity">
    <text evidence="2">Belongs to the peptidase S49 family.</text>
</comment>
<dbReference type="CDD" id="cd07023">
    <property type="entry name" value="S49_Sppa_N_C"/>
    <property type="match status" value="1"/>
</dbReference>
<dbReference type="HOGENOM" id="CLU_008856_1_0_5"/>
<dbReference type="PANTHER" id="PTHR33209:SF1">
    <property type="entry name" value="PEPTIDASE S49 DOMAIN-CONTAINING PROTEIN"/>
    <property type="match status" value="1"/>
</dbReference>
<reference evidence="10" key="1">
    <citation type="submission" date="2011-03" db="EMBL/GenBank/DDBJ databases">
        <title>Draft genome sequence of Brevundimonas diminuta.</title>
        <authorList>
            <person name="Brown P.J.B."/>
            <person name="Buechlein A."/>
            <person name="Hemmerich C."/>
            <person name="Brun Y.V."/>
        </authorList>
    </citation>
    <scope>NUCLEOTIDE SEQUENCE [LARGE SCALE GENOMIC DNA]</scope>
    <source>
        <strain evidence="10">C19</strain>
    </source>
</reference>
<dbReference type="InterPro" id="IPR004635">
    <property type="entry name" value="Pept_S49_SppA"/>
</dbReference>